<dbReference type="HAMAP" id="MF_00168">
    <property type="entry name" value="Q_tRNA_Tgt"/>
    <property type="match status" value="1"/>
</dbReference>
<comment type="cofactor">
    <cofactor evidence="4">
        <name>Zn(2+)</name>
        <dbReference type="ChEBI" id="CHEBI:29105"/>
    </cofactor>
    <text evidence="4">Binds 1 zinc ion per subunit.</text>
</comment>
<keyword evidence="4" id="KW-0479">Metal-binding</keyword>
<dbReference type="GO" id="GO:0008616">
    <property type="term" value="P:tRNA queuosine(34) biosynthetic process"/>
    <property type="evidence" value="ECO:0007669"/>
    <property type="project" value="UniProtKB-UniRule"/>
</dbReference>
<dbReference type="EMBL" id="JAATLJ010000001">
    <property type="protein sequence ID" value="NIZ40107.1"/>
    <property type="molecule type" value="Genomic_DNA"/>
</dbReference>
<feature type="binding site" evidence="4">
    <location>
        <position position="189"/>
    </location>
    <ligand>
        <name>substrate</name>
    </ligand>
</feature>
<feature type="binding site" evidence="4">
    <location>
        <position position="335"/>
    </location>
    <ligand>
        <name>Zn(2+)</name>
        <dbReference type="ChEBI" id="CHEBI:29105"/>
    </ligand>
</feature>
<evidence type="ECO:0000256" key="2">
    <source>
        <dbReference type="ARBA" id="ARBA00022679"/>
    </source>
</evidence>
<comment type="subunit">
    <text evidence="4">Homodimer. Within each dimer, one monomer is responsible for RNA recognition and catalysis, while the other monomer binds to the replacement base PreQ1.</text>
</comment>
<gene>
    <name evidence="4 6" type="primary">tgt</name>
    <name evidence="6" type="ORF">HCT14_01050</name>
</gene>
<evidence type="ECO:0000256" key="1">
    <source>
        <dbReference type="ARBA" id="ARBA00022676"/>
    </source>
</evidence>
<keyword evidence="2 4" id="KW-0808">Transferase</keyword>
<feature type="active site" description="Proton acceptor" evidence="4">
    <location>
        <position position="91"/>
    </location>
</feature>
<feature type="binding site" evidence="4">
    <location>
        <position position="309"/>
    </location>
    <ligand>
        <name>Zn(2+)</name>
        <dbReference type="ChEBI" id="CHEBI:29105"/>
    </ligand>
</feature>
<feature type="region of interest" description="RNA binding" evidence="4">
    <location>
        <begin position="247"/>
        <end position="253"/>
    </location>
</feature>
<dbReference type="GO" id="GO:0005829">
    <property type="term" value="C:cytosol"/>
    <property type="evidence" value="ECO:0007669"/>
    <property type="project" value="TreeGrafter"/>
</dbReference>
<name>A0A968G7M8_9SPIO</name>
<feature type="domain" description="tRNA-guanine(15) transglycosylase-like" evidence="5">
    <location>
        <begin position="13"/>
        <end position="368"/>
    </location>
</feature>
<evidence type="ECO:0000259" key="5">
    <source>
        <dbReference type="Pfam" id="PF01702"/>
    </source>
</evidence>
<feature type="binding site" evidence="4">
    <location>
        <position position="216"/>
    </location>
    <ligand>
        <name>substrate</name>
    </ligand>
</feature>
<dbReference type="InterPro" id="IPR036511">
    <property type="entry name" value="TGT-like_sf"/>
</dbReference>
<reference evidence="6 7" key="1">
    <citation type="submission" date="2020-03" db="EMBL/GenBank/DDBJ databases">
        <title>Spirochaetal bacteria isolated from arthropods constitute a novel genus Entomospira genus novum within the order Spirochaetales.</title>
        <authorList>
            <person name="Grana-Miraglia L."/>
            <person name="Sikutova S."/>
            <person name="Fingerle V."/>
            <person name="Sing A."/>
            <person name="Castillo-Ramirez S."/>
            <person name="Margos G."/>
            <person name="Rudolf I."/>
        </authorList>
    </citation>
    <scope>NUCLEOTIDE SEQUENCE [LARGE SCALE GENOMIC DNA]</scope>
    <source>
        <strain evidence="6 7">BR193</strain>
    </source>
</reference>
<dbReference type="PANTHER" id="PTHR46499">
    <property type="entry name" value="QUEUINE TRNA-RIBOSYLTRANSFERASE"/>
    <property type="match status" value="1"/>
</dbReference>
<keyword evidence="4" id="KW-0862">Zinc</keyword>
<dbReference type="Pfam" id="PF01702">
    <property type="entry name" value="TGT"/>
    <property type="match status" value="1"/>
</dbReference>
<protein>
    <recommendedName>
        <fullName evidence="4">Queuine tRNA-ribosyltransferase</fullName>
        <ecNumber evidence="4">2.4.2.29</ecNumber>
    </recommendedName>
    <alternativeName>
        <fullName evidence="4">Guanine insertion enzyme</fullName>
    </alternativeName>
    <alternativeName>
        <fullName evidence="4">tRNA-guanine transglycosylase</fullName>
    </alternativeName>
</protein>
<dbReference type="NCBIfam" id="TIGR00449">
    <property type="entry name" value="tgt_general"/>
    <property type="match status" value="1"/>
</dbReference>
<keyword evidence="7" id="KW-1185">Reference proteome</keyword>
<dbReference type="RefSeq" id="WP_167699719.1">
    <property type="nucleotide sequence ID" value="NZ_CP118174.1"/>
</dbReference>
<feature type="binding site" evidence="4">
    <location>
        <position position="304"/>
    </location>
    <ligand>
        <name>Zn(2+)</name>
        <dbReference type="ChEBI" id="CHEBI:29105"/>
    </ligand>
</feature>
<feature type="region of interest" description="RNA binding; important for wobble base 34 recognition" evidence="4">
    <location>
        <begin position="271"/>
        <end position="275"/>
    </location>
</feature>
<dbReference type="AlphaFoldDB" id="A0A968G7M8"/>
<keyword evidence="4" id="KW-0671">Queuosine biosynthesis</keyword>
<dbReference type="Gene3D" id="3.20.20.105">
    <property type="entry name" value="Queuine tRNA-ribosyltransferase-like"/>
    <property type="match status" value="1"/>
</dbReference>
<evidence type="ECO:0000313" key="7">
    <source>
        <dbReference type="Proteomes" id="UP000711995"/>
    </source>
</evidence>
<feature type="binding site" evidence="4">
    <location>
        <begin position="91"/>
        <end position="95"/>
    </location>
    <ligand>
        <name>substrate</name>
    </ligand>
</feature>
<evidence type="ECO:0000256" key="4">
    <source>
        <dbReference type="HAMAP-Rule" id="MF_00168"/>
    </source>
</evidence>
<dbReference type="NCBIfam" id="TIGR00430">
    <property type="entry name" value="Q_tRNA_tgt"/>
    <property type="match status" value="1"/>
</dbReference>
<accession>A0A968G7M8</accession>
<keyword evidence="3 4" id="KW-0819">tRNA processing</keyword>
<dbReference type="GO" id="GO:0008479">
    <property type="term" value="F:tRNA-guanosine(34) queuine transglycosylase activity"/>
    <property type="evidence" value="ECO:0007669"/>
    <property type="project" value="UniProtKB-UniRule"/>
</dbReference>
<evidence type="ECO:0000313" key="6">
    <source>
        <dbReference type="EMBL" id="NIZ40107.1"/>
    </source>
</evidence>
<organism evidence="6 7">
    <name type="scientific">Entomospira entomophila</name>
    <dbReference type="NCBI Taxonomy" id="2719988"/>
    <lineage>
        <taxon>Bacteria</taxon>
        <taxon>Pseudomonadati</taxon>
        <taxon>Spirochaetota</taxon>
        <taxon>Spirochaetia</taxon>
        <taxon>Spirochaetales</taxon>
        <taxon>Spirochaetaceae</taxon>
        <taxon>Entomospira</taxon>
    </lineage>
</organism>
<dbReference type="InterPro" id="IPR050076">
    <property type="entry name" value="ArchSynthase1/Queuine_TRR"/>
</dbReference>
<comment type="pathway">
    <text evidence="4">tRNA modification; tRNA-queuosine biosynthesis.</text>
</comment>
<evidence type="ECO:0000256" key="3">
    <source>
        <dbReference type="ARBA" id="ARBA00022694"/>
    </source>
</evidence>
<dbReference type="GO" id="GO:0046872">
    <property type="term" value="F:metal ion binding"/>
    <property type="evidence" value="ECO:0007669"/>
    <property type="project" value="UniProtKB-KW"/>
</dbReference>
<dbReference type="Proteomes" id="UP000711995">
    <property type="component" value="Unassembled WGS sequence"/>
</dbReference>
<dbReference type="InterPro" id="IPR002616">
    <property type="entry name" value="tRNA_ribo_trans-like"/>
</dbReference>
<keyword evidence="1 4" id="KW-0328">Glycosyltransferase</keyword>
<dbReference type="EC" id="2.4.2.29" evidence="4"/>
<comment type="catalytic activity">
    <reaction evidence="4">
        <text>7-aminomethyl-7-carbaguanine + guanosine(34) in tRNA = 7-aminomethyl-7-carbaguanosine(34) in tRNA + guanine</text>
        <dbReference type="Rhea" id="RHEA:24104"/>
        <dbReference type="Rhea" id="RHEA-COMP:10341"/>
        <dbReference type="Rhea" id="RHEA-COMP:10342"/>
        <dbReference type="ChEBI" id="CHEBI:16235"/>
        <dbReference type="ChEBI" id="CHEBI:58703"/>
        <dbReference type="ChEBI" id="CHEBI:74269"/>
        <dbReference type="ChEBI" id="CHEBI:82833"/>
        <dbReference type="EC" id="2.4.2.29"/>
    </reaction>
</comment>
<dbReference type="PANTHER" id="PTHR46499:SF1">
    <property type="entry name" value="QUEUINE TRNA-RIBOSYLTRANSFERASE"/>
    <property type="match status" value="1"/>
</dbReference>
<comment type="caution">
    <text evidence="6">The sequence shown here is derived from an EMBL/GenBank/DDBJ whole genome shotgun (WGS) entry which is preliminary data.</text>
</comment>
<feature type="binding site" evidence="4">
    <location>
        <position position="145"/>
    </location>
    <ligand>
        <name>substrate</name>
    </ligand>
</feature>
<feature type="binding site" evidence="4">
    <location>
        <position position="306"/>
    </location>
    <ligand>
        <name>Zn(2+)</name>
        <dbReference type="ChEBI" id="CHEBI:29105"/>
    </ligand>
</feature>
<comment type="function">
    <text evidence="4">Catalyzes the base-exchange of a guanine (G) residue with the queuine precursor 7-aminomethyl-7-deazaguanine (PreQ1) at position 34 (anticodon wobble position) in tRNAs with GU(N) anticodons (tRNA-Asp, -Asn, -His and -Tyr). Catalysis occurs through a double-displacement mechanism. The nucleophile active site attacks the C1' of nucleotide 34 to detach the guanine base from the RNA, forming a covalent enzyme-RNA intermediate. The proton acceptor active site deprotonates the incoming PreQ1, allowing a nucleophilic attack on the C1' of the ribose to form the product. After dissociation, two additional enzymatic reactions on the tRNA convert PreQ1 to queuine (Q), resulting in the hypermodified nucleoside queuosine (7-(((4,5-cis-dihydroxy-2-cyclopenten-1-yl)amino)methyl)-7-deazaguanosine).</text>
</comment>
<feature type="active site" description="Nucleophile" evidence="4">
    <location>
        <position position="266"/>
    </location>
</feature>
<proteinExistence type="inferred from homology"/>
<dbReference type="InterPro" id="IPR004803">
    <property type="entry name" value="TGT"/>
</dbReference>
<comment type="similarity">
    <text evidence="4">Belongs to the queuine tRNA-ribosyltransferase family.</text>
</comment>
<sequence length="374" mass="42463">MSHHFTLLSSDNHARRGVLHLPQGDVQTPVFMPVGTVGVMKALHHSRLEELNYQLILANTYHLYLRPGLELLQDMGGLPAFSTWPRNFLTDSGGFQFFSLSKFAKFTQDGVKFSSHIDGSKHFFTPEKAIDAQNIIGSHIKMVLDVCTPPDISEKKAYQSHLLTVEWAKRCQTQWESTGKQGLLFGIVQGNFYKDLRKLSAEALAELDLPGYAIGGLSVGEEKQVFDEFVHFTTPLLPQNKPRYVMGIGTPDYILQAVESGVDMFDCVYPTRVARNGAAMTFDGLISLKNERFMKDSDPIDSDCDCSACRRYSKAYLRHLIKAKEINALTLLTDHNLTFMKRFMIQVRQAIDNKMFDTYKKKFLERYYQSTSQS</sequence>
<dbReference type="SUPFAM" id="SSF51713">
    <property type="entry name" value="tRNA-guanine transglycosylase"/>
    <property type="match status" value="1"/>
</dbReference>